<keyword evidence="1 3" id="KW-0597">Phosphoprotein</keyword>
<dbReference type="GO" id="GO:0003677">
    <property type="term" value="F:DNA binding"/>
    <property type="evidence" value="ECO:0007669"/>
    <property type="project" value="UniProtKB-KW"/>
</dbReference>
<dbReference type="Pfam" id="PF00196">
    <property type="entry name" value="GerE"/>
    <property type="match status" value="1"/>
</dbReference>
<dbReference type="InterPro" id="IPR039420">
    <property type="entry name" value="WalR-like"/>
</dbReference>
<accession>F4KYL0</accession>
<dbReference type="Gene3D" id="3.40.50.2300">
    <property type="match status" value="1"/>
</dbReference>
<organism evidence="6 7">
    <name type="scientific">Haliscomenobacter hydrossis (strain ATCC 27775 / DSM 1100 / LMG 10767 / O)</name>
    <dbReference type="NCBI Taxonomy" id="760192"/>
    <lineage>
        <taxon>Bacteria</taxon>
        <taxon>Pseudomonadati</taxon>
        <taxon>Bacteroidota</taxon>
        <taxon>Saprospiria</taxon>
        <taxon>Saprospirales</taxon>
        <taxon>Haliscomenobacteraceae</taxon>
        <taxon>Haliscomenobacter</taxon>
    </lineage>
</organism>
<dbReference type="Pfam" id="PF00072">
    <property type="entry name" value="Response_reg"/>
    <property type="match status" value="1"/>
</dbReference>
<keyword evidence="2" id="KW-0238">DNA-binding</keyword>
<dbReference type="AlphaFoldDB" id="F4KYL0"/>
<evidence type="ECO:0000313" key="7">
    <source>
        <dbReference type="Proteomes" id="UP000008461"/>
    </source>
</evidence>
<dbReference type="eggNOG" id="COG2197">
    <property type="taxonomic scope" value="Bacteria"/>
</dbReference>
<feature type="domain" description="HTH luxR-type" evidence="4">
    <location>
        <begin position="147"/>
        <end position="212"/>
    </location>
</feature>
<feature type="domain" description="Response regulatory" evidence="5">
    <location>
        <begin position="5"/>
        <end position="125"/>
    </location>
</feature>
<dbReference type="SMART" id="SM00421">
    <property type="entry name" value="HTH_LUXR"/>
    <property type="match status" value="1"/>
</dbReference>
<name>F4KYL0_HALH1</name>
<dbReference type="PRINTS" id="PR00038">
    <property type="entry name" value="HTHLUXR"/>
</dbReference>
<reference evidence="6 7" key="1">
    <citation type="journal article" date="2011" name="Stand. Genomic Sci.">
        <title>Complete genome sequence of Haliscomenobacter hydrossis type strain (O).</title>
        <authorList>
            <consortium name="US DOE Joint Genome Institute (JGI-PGF)"/>
            <person name="Daligault H."/>
            <person name="Lapidus A."/>
            <person name="Zeytun A."/>
            <person name="Nolan M."/>
            <person name="Lucas S."/>
            <person name="Del Rio T.G."/>
            <person name="Tice H."/>
            <person name="Cheng J.F."/>
            <person name="Tapia R."/>
            <person name="Han C."/>
            <person name="Goodwin L."/>
            <person name="Pitluck S."/>
            <person name="Liolios K."/>
            <person name="Pagani I."/>
            <person name="Ivanova N."/>
            <person name="Huntemann M."/>
            <person name="Mavromatis K."/>
            <person name="Mikhailova N."/>
            <person name="Pati A."/>
            <person name="Chen A."/>
            <person name="Palaniappan K."/>
            <person name="Land M."/>
            <person name="Hauser L."/>
            <person name="Brambilla E.M."/>
            <person name="Rohde M."/>
            <person name="Verbarg S."/>
            <person name="Goker M."/>
            <person name="Bristow J."/>
            <person name="Eisen J.A."/>
            <person name="Markowitz V."/>
            <person name="Hugenholtz P."/>
            <person name="Kyrpides N.C."/>
            <person name="Klenk H.P."/>
            <person name="Woyke T."/>
        </authorList>
    </citation>
    <scope>NUCLEOTIDE SEQUENCE [LARGE SCALE GENOMIC DNA]</scope>
    <source>
        <strain evidence="7">ATCC 27775 / DSM 1100 / LMG 10767 / O</strain>
    </source>
</reference>
<evidence type="ECO:0000256" key="2">
    <source>
        <dbReference type="ARBA" id="ARBA00023125"/>
    </source>
</evidence>
<dbReference type="Proteomes" id="UP000008461">
    <property type="component" value="Chromosome"/>
</dbReference>
<sequence>MEKINLAIVEDDPLIRESLENFLTEHPSLKIGLIAKSMEEFLEAIKDAASRPALDLLLLDIELPGMSGIQGIYHIKQKYPDLDIVMLTTFEEEEKIFNSLCAGACSYISKRTPLVTIREAIFTVHRGGSYMSPSIARKIAQHFMPKERKEGELLSLRQKEIVQGIVDGLSYKMIADKLDISIDTVRDHIKRIYRALEVNSKAEVIRKSLEGEI</sequence>
<dbReference type="SUPFAM" id="SSF52172">
    <property type="entry name" value="CheY-like"/>
    <property type="match status" value="1"/>
</dbReference>
<dbReference type="GO" id="GO:0000160">
    <property type="term" value="P:phosphorelay signal transduction system"/>
    <property type="evidence" value="ECO:0007669"/>
    <property type="project" value="InterPro"/>
</dbReference>
<dbReference type="HOGENOM" id="CLU_000445_90_10_10"/>
<dbReference type="GO" id="GO:0006355">
    <property type="term" value="P:regulation of DNA-templated transcription"/>
    <property type="evidence" value="ECO:0007669"/>
    <property type="project" value="InterPro"/>
</dbReference>
<evidence type="ECO:0000256" key="1">
    <source>
        <dbReference type="ARBA" id="ARBA00022553"/>
    </source>
</evidence>
<dbReference type="InterPro" id="IPR011006">
    <property type="entry name" value="CheY-like_superfamily"/>
</dbReference>
<dbReference type="InterPro" id="IPR058245">
    <property type="entry name" value="NreC/VraR/RcsB-like_REC"/>
</dbReference>
<dbReference type="InterPro" id="IPR016032">
    <property type="entry name" value="Sig_transdc_resp-reg_C-effctor"/>
</dbReference>
<feature type="modified residue" description="4-aspartylphosphate" evidence="3">
    <location>
        <position position="60"/>
    </location>
</feature>
<dbReference type="PROSITE" id="PS50110">
    <property type="entry name" value="RESPONSE_REGULATORY"/>
    <property type="match status" value="1"/>
</dbReference>
<dbReference type="CDD" id="cd06170">
    <property type="entry name" value="LuxR_C_like"/>
    <property type="match status" value="1"/>
</dbReference>
<dbReference type="PROSITE" id="PS50043">
    <property type="entry name" value="HTH_LUXR_2"/>
    <property type="match status" value="1"/>
</dbReference>
<dbReference type="KEGG" id="hhy:Halhy_2543"/>
<dbReference type="SUPFAM" id="SSF46894">
    <property type="entry name" value="C-terminal effector domain of the bipartite response regulators"/>
    <property type="match status" value="1"/>
</dbReference>
<evidence type="ECO:0000259" key="5">
    <source>
        <dbReference type="PROSITE" id="PS50110"/>
    </source>
</evidence>
<evidence type="ECO:0000259" key="4">
    <source>
        <dbReference type="PROSITE" id="PS50043"/>
    </source>
</evidence>
<protein>
    <submittedName>
        <fullName evidence="6">Two component transcriptional regulator, LuxR family</fullName>
    </submittedName>
</protein>
<proteinExistence type="predicted"/>
<dbReference type="SMART" id="SM00448">
    <property type="entry name" value="REC"/>
    <property type="match status" value="1"/>
</dbReference>
<keyword evidence="7" id="KW-1185">Reference proteome</keyword>
<dbReference type="PANTHER" id="PTHR43214">
    <property type="entry name" value="TWO-COMPONENT RESPONSE REGULATOR"/>
    <property type="match status" value="1"/>
</dbReference>
<dbReference type="PANTHER" id="PTHR43214:SF43">
    <property type="entry name" value="TWO-COMPONENT RESPONSE REGULATOR"/>
    <property type="match status" value="1"/>
</dbReference>
<dbReference type="InterPro" id="IPR000792">
    <property type="entry name" value="Tscrpt_reg_LuxR_C"/>
</dbReference>
<dbReference type="CDD" id="cd17535">
    <property type="entry name" value="REC_NarL-like"/>
    <property type="match status" value="1"/>
</dbReference>
<dbReference type="InterPro" id="IPR001789">
    <property type="entry name" value="Sig_transdc_resp-reg_receiver"/>
</dbReference>
<reference key="2">
    <citation type="submission" date="2011-04" db="EMBL/GenBank/DDBJ databases">
        <title>Complete sequence of chromosome of Haliscomenobacter hydrossis DSM 1100.</title>
        <authorList>
            <consortium name="US DOE Joint Genome Institute (JGI-PGF)"/>
            <person name="Lucas S."/>
            <person name="Han J."/>
            <person name="Lapidus A."/>
            <person name="Bruce D."/>
            <person name="Goodwin L."/>
            <person name="Pitluck S."/>
            <person name="Peters L."/>
            <person name="Kyrpides N."/>
            <person name="Mavromatis K."/>
            <person name="Ivanova N."/>
            <person name="Ovchinnikova G."/>
            <person name="Pagani I."/>
            <person name="Daligault H."/>
            <person name="Detter J.C."/>
            <person name="Han C."/>
            <person name="Land M."/>
            <person name="Hauser L."/>
            <person name="Markowitz V."/>
            <person name="Cheng J.-F."/>
            <person name="Hugenholtz P."/>
            <person name="Woyke T."/>
            <person name="Wu D."/>
            <person name="Verbarg S."/>
            <person name="Frueling A."/>
            <person name="Brambilla E."/>
            <person name="Klenk H.-P."/>
            <person name="Eisen J.A."/>
        </authorList>
    </citation>
    <scope>NUCLEOTIDE SEQUENCE</scope>
    <source>
        <strain>DSM 1100</strain>
    </source>
</reference>
<dbReference type="RefSeq" id="WP_013764965.1">
    <property type="nucleotide sequence ID" value="NC_015510.1"/>
</dbReference>
<dbReference type="EMBL" id="CP002691">
    <property type="protein sequence ID" value="AEE50416.1"/>
    <property type="molecule type" value="Genomic_DNA"/>
</dbReference>
<dbReference type="OrthoDB" id="9797341at2"/>
<evidence type="ECO:0000313" key="6">
    <source>
        <dbReference type="EMBL" id="AEE50416.1"/>
    </source>
</evidence>
<dbReference type="STRING" id="760192.Halhy_2543"/>
<gene>
    <name evidence="6" type="ordered locus">Halhy_2543</name>
</gene>
<evidence type="ECO:0000256" key="3">
    <source>
        <dbReference type="PROSITE-ProRule" id="PRU00169"/>
    </source>
</evidence>